<proteinExistence type="predicted"/>
<dbReference type="GeneID" id="6804826"/>
<name>B5LWD2_9PHYC</name>
<reference evidence="1 2" key="1">
    <citation type="journal article" date="2009" name="Virology">
        <title>Genomic analysis of the smallest giant virus--Feldmannia sp. virus 158.</title>
        <authorList>
            <person name="Schroeder D.C."/>
            <person name="Park Y."/>
            <person name="Yoon H.M."/>
            <person name="Lee Y.S."/>
            <person name="Kang S.W."/>
            <person name="Meints R.H."/>
            <person name="Ivey R.G."/>
            <person name="Choi T.J."/>
        </authorList>
    </citation>
    <scope>NUCLEOTIDE SEQUENCE [LARGE SCALE GENOMIC DNA]</scope>
    <source>
        <strain evidence="1">FsV-158</strain>
    </source>
</reference>
<accession>B5LWD2</accession>
<dbReference type="RefSeq" id="YP_002154665.1">
    <property type="nucleotide sequence ID" value="NC_011183.1"/>
</dbReference>
<evidence type="ECO:0000313" key="1">
    <source>
        <dbReference type="EMBL" id="ACH46795.1"/>
    </source>
</evidence>
<protein>
    <submittedName>
        <fullName evidence="1">Uncharacterized protein</fullName>
    </submittedName>
</protein>
<dbReference type="KEGG" id="vg:6804826"/>
<keyword evidence="2" id="KW-1185">Reference proteome</keyword>
<sequence>MGLPNPLFVKILEFSNQSNPRVFRQLSKAFREILDDRDTPEFKCMCSRYRDPQARVTLLWSSSVGSTALILRHSFLTQSCVSCSAGGVTVRHPFYKVWVCEICSRLKTFRVERLRTACDFFFLDYKQALQNNSLVTVKVGRSTKVLFHQVEGLALETYPDGELECKLQDRTHRFMKLEVRRMEFRKLRLREGADLYRQLVATNPARVDPILRKEEVLQDLVRRFRAWTLLYGDYFEQKISCSLTPRQFAQNEMEFAGLLTYMKKTGLLDVNFTPIDSELAHPRHIFMKYASGGSLHFYEHVQQISASYRQFLARHLEVREYIAQNKEVLRRSRKLRRQLAVAMCVEDNVDYKAAFFTDFVESFEGNPCITARLLKRSIFLDEHGYQTILSGGISLGLDIGEAIRRAKMEVLDETLGFPPWFRVCVINLCNSPC</sequence>
<organism evidence="1 2">
    <name type="scientific">Feldmannia species virus</name>
    <dbReference type="NCBI Taxonomy" id="39420"/>
    <lineage>
        <taxon>Viruses</taxon>
        <taxon>Varidnaviria</taxon>
        <taxon>Bamfordvirae</taxon>
        <taxon>Nucleocytoviricota</taxon>
        <taxon>Megaviricetes</taxon>
        <taxon>Algavirales</taxon>
        <taxon>Phycodnaviridae</taxon>
        <taxon>Phaeovirus</taxon>
        <taxon>Phaeovirus feldmanniae</taxon>
    </lineage>
</organism>
<dbReference type="EMBL" id="EU916176">
    <property type="protein sequence ID" value="ACH46795.1"/>
    <property type="molecule type" value="Genomic_DNA"/>
</dbReference>
<evidence type="ECO:0000313" key="2">
    <source>
        <dbReference type="Proteomes" id="UP000204092"/>
    </source>
</evidence>
<dbReference type="Proteomes" id="UP000204092">
    <property type="component" value="Segment"/>
</dbReference>